<keyword evidence="3 5" id="KW-0501">Molybdenum cofactor biosynthesis</keyword>
<dbReference type="InterPro" id="IPR011037">
    <property type="entry name" value="Pyrv_Knase-like_insert_dom_sf"/>
</dbReference>
<dbReference type="InterPro" id="IPR005302">
    <property type="entry name" value="MoCF_Sase_C"/>
</dbReference>
<keyword evidence="8" id="KW-1185">Reference proteome</keyword>
<dbReference type="Pfam" id="PF03476">
    <property type="entry name" value="MOSC_N"/>
    <property type="match status" value="1"/>
</dbReference>
<dbReference type="GO" id="GO:0030170">
    <property type="term" value="F:pyridoxal phosphate binding"/>
    <property type="evidence" value="ECO:0007669"/>
    <property type="project" value="UniProtKB-UniRule"/>
</dbReference>
<evidence type="ECO:0000256" key="5">
    <source>
        <dbReference type="HAMAP-Rule" id="MF_03050"/>
    </source>
</evidence>
<dbReference type="GO" id="GO:0016829">
    <property type="term" value="F:lyase activity"/>
    <property type="evidence" value="ECO:0007669"/>
    <property type="project" value="UniProtKB-UniRule"/>
</dbReference>
<dbReference type="SUPFAM" id="SSF50800">
    <property type="entry name" value="PK beta-barrel domain-like"/>
    <property type="match status" value="1"/>
</dbReference>
<dbReference type="GO" id="GO:0030151">
    <property type="term" value="F:molybdenum ion binding"/>
    <property type="evidence" value="ECO:0007669"/>
    <property type="project" value="UniProtKB-UniRule"/>
</dbReference>
<gene>
    <name evidence="5" type="primary">mal</name>
    <name evidence="7" type="ORF">CEUTPL_LOCUS5691</name>
</gene>
<feature type="modified residue" description="N6-(pyridoxal phosphate)lysine" evidence="5">
    <location>
        <position position="223"/>
    </location>
</feature>
<evidence type="ECO:0000256" key="3">
    <source>
        <dbReference type="ARBA" id="ARBA00023150"/>
    </source>
</evidence>
<dbReference type="InterPro" id="IPR000192">
    <property type="entry name" value="Aminotrans_V_dom"/>
</dbReference>
<dbReference type="EC" id="2.8.1.9" evidence="5"/>
<dbReference type="Pfam" id="PF00266">
    <property type="entry name" value="Aminotran_5"/>
    <property type="match status" value="1"/>
</dbReference>
<keyword evidence="2 5" id="KW-0663">Pyridoxal phosphate</keyword>
<dbReference type="InterPro" id="IPR015424">
    <property type="entry name" value="PyrdxlP-dep_Trfase"/>
</dbReference>
<name>A0A9N9MHQ8_9CUCU</name>
<organism evidence="7 8">
    <name type="scientific">Ceutorhynchus assimilis</name>
    <name type="common">cabbage seed weevil</name>
    <dbReference type="NCBI Taxonomy" id="467358"/>
    <lineage>
        <taxon>Eukaryota</taxon>
        <taxon>Metazoa</taxon>
        <taxon>Ecdysozoa</taxon>
        <taxon>Arthropoda</taxon>
        <taxon>Hexapoda</taxon>
        <taxon>Insecta</taxon>
        <taxon>Pterygota</taxon>
        <taxon>Neoptera</taxon>
        <taxon>Endopterygota</taxon>
        <taxon>Coleoptera</taxon>
        <taxon>Polyphaga</taxon>
        <taxon>Cucujiformia</taxon>
        <taxon>Curculionidae</taxon>
        <taxon>Ceutorhynchinae</taxon>
        <taxon>Ceutorhynchus</taxon>
    </lineage>
</organism>
<dbReference type="Proteomes" id="UP001152799">
    <property type="component" value="Chromosome 2"/>
</dbReference>
<dbReference type="InterPro" id="IPR015422">
    <property type="entry name" value="PyrdxlP-dep_Trfase_small"/>
</dbReference>
<evidence type="ECO:0000256" key="2">
    <source>
        <dbReference type="ARBA" id="ARBA00022898"/>
    </source>
</evidence>
<proteinExistence type="inferred from homology"/>
<evidence type="ECO:0000256" key="4">
    <source>
        <dbReference type="ARBA" id="ARBA00050843"/>
    </source>
</evidence>
<dbReference type="PANTHER" id="PTHR14237:SF80">
    <property type="entry name" value="MOLYBDENUM COFACTOR SULFURASE"/>
    <property type="match status" value="1"/>
</dbReference>
<dbReference type="SUPFAM" id="SSF53383">
    <property type="entry name" value="PLP-dependent transferases"/>
    <property type="match status" value="1"/>
</dbReference>
<dbReference type="OrthoDB" id="420046at2759"/>
<evidence type="ECO:0000259" key="6">
    <source>
        <dbReference type="PROSITE" id="PS51340"/>
    </source>
</evidence>
<dbReference type="AlphaFoldDB" id="A0A9N9MHQ8"/>
<sequence>MKKVNVYSQEQLLQIQSEFSRIKDVCYLDHAGATLYSEKQMENVVKDLTSNIYANPHAVSTSSQSTIDAVDIVRYRILSFFNTSPEDYSVIFTSGATQGLKLIAETFDFNGGTLIYLEDNHTSVLGMRCFAPNCRELKIEEAFELLTETQTKQAYNQDGRNCLFVYPAQSNFAGTKYPFSWLQTAKTKFGRCYTLLDAASYVSTNPLDLCQHQPDFVTISFYKIFGYPTGLGAVLVKRSSENILRKQYFGGGTVLMALSSKNVMVPRQNIHERFEDGTLPFLAIISLAHGFETLRRLELTPKLISQHTFNLAKYTFTNLLYMHHSNGTPVAVLYNFSGFEDIQKQGGIVNFNLRRDTGEFVGYSEVMHMANLHGIHLRTGCFCNPGSCQKHLNLSSKDVQKHFEAGHVCGDQNDLVDGVPTGSVRVSFGYMTTYEDADRFLDMIEKCFVTHPVIRKRRQFEAHFYNERNFNEEAKNKIDKKEYTLPPVIKKESDLSGELQKIYLYPVKSCAAFEVKRPWKLTEIGLEYDRRWMIVNASGTCVSQKQIKNLCTLRPILDFACNALRLRINDTEMAVPLEPSNNGPNSEGFFCNSKVCGDKITGYDCGDTIAEWLSDHLEKPGLRLLRQCDFNENIAVRTSKQGKQTVLSLANKAEYLLINTASIQWLRDRIPRNETLSHSLDSIIHRFRANLIVDFKEPFVENNLEAISVNEVAFKFTGHCTRCQMICIDQETGEISKEPLQTLSRELQGKMRFGVYLSQNNSDKDAFIQPKSLVNGYLKNQ</sequence>
<dbReference type="Gene3D" id="3.90.1150.10">
    <property type="entry name" value="Aspartate Aminotransferase, domain 1"/>
    <property type="match status" value="1"/>
</dbReference>
<feature type="domain" description="MOSC" evidence="6">
    <location>
        <begin position="628"/>
        <end position="781"/>
    </location>
</feature>
<dbReference type="PROSITE" id="PS51340">
    <property type="entry name" value="MOSC"/>
    <property type="match status" value="1"/>
</dbReference>
<dbReference type="Gene3D" id="3.40.640.10">
    <property type="entry name" value="Type I PLP-dependent aspartate aminotransferase-like (Major domain)"/>
    <property type="match status" value="1"/>
</dbReference>
<dbReference type="SUPFAM" id="SSF141673">
    <property type="entry name" value="MOSC N-terminal domain-like"/>
    <property type="match status" value="1"/>
</dbReference>
<evidence type="ECO:0000256" key="1">
    <source>
        <dbReference type="ARBA" id="ARBA00022679"/>
    </source>
</evidence>
<keyword evidence="1 5" id="KW-0808">Transferase</keyword>
<accession>A0A9N9MHQ8</accession>
<dbReference type="PANTHER" id="PTHR14237">
    <property type="entry name" value="MOLYBDOPTERIN COFACTOR SULFURASE MOSC"/>
    <property type="match status" value="1"/>
</dbReference>
<dbReference type="HAMAP" id="MF_03050">
    <property type="entry name" value="MOCOS"/>
    <property type="match status" value="1"/>
</dbReference>
<dbReference type="InterPro" id="IPR015421">
    <property type="entry name" value="PyrdxlP-dep_Trfase_major"/>
</dbReference>
<dbReference type="FunFam" id="3.90.1150.10:FF:000079">
    <property type="entry name" value="Molybdenum cofactor sulfurase"/>
    <property type="match status" value="1"/>
</dbReference>
<comment type="similarity">
    <text evidence="5">Belongs to the class-V pyridoxal-phosphate-dependent aminotransferase family. MOCOS subfamily.</text>
</comment>
<comment type="catalytic activity">
    <reaction evidence="4 5">
        <text>Mo-molybdopterin + L-cysteine + AH2 = thio-Mo-molybdopterin + L-alanine + A + H2O</text>
        <dbReference type="Rhea" id="RHEA:42636"/>
        <dbReference type="ChEBI" id="CHEBI:13193"/>
        <dbReference type="ChEBI" id="CHEBI:15377"/>
        <dbReference type="ChEBI" id="CHEBI:17499"/>
        <dbReference type="ChEBI" id="CHEBI:35235"/>
        <dbReference type="ChEBI" id="CHEBI:57972"/>
        <dbReference type="ChEBI" id="CHEBI:71302"/>
        <dbReference type="ChEBI" id="CHEBI:82685"/>
        <dbReference type="EC" id="2.8.1.9"/>
    </reaction>
</comment>
<dbReference type="InterPro" id="IPR005303">
    <property type="entry name" value="MOCOS_middle"/>
</dbReference>
<evidence type="ECO:0000313" key="8">
    <source>
        <dbReference type="Proteomes" id="UP001152799"/>
    </source>
</evidence>
<protein>
    <recommendedName>
        <fullName evidence="5">Molybdenum cofactor sulfurase</fullName>
        <shortName evidence="5">MCS</shortName>
        <shortName evidence="5">MOS</shortName>
        <shortName evidence="5">MoCo sulfurase</shortName>
        <ecNumber evidence="5">2.8.1.9</ecNumber>
    </recommendedName>
    <alternativeName>
        <fullName evidence="5">Molybdenum cofactor sulfurtransferase</fullName>
    </alternativeName>
    <alternativeName>
        <fullName evidence="5">Protein maroon-like</fullName>
        <shortName evidence="5">Ma-l</shortName>
    </alternativeName>
</protein>
<dbReference type="EMBL" id="OU892278">
    <property type="protein sequence ID" value="CAG9765072.1"/>
    <property type="molecule type" value="Genomic_DNA"/>
</dbReference>
<reference evidence="7" key="1">
    <citation type="submission" date="2022-01" db="EMBL/GenBank/DDBJ databases">
        <authorList>
            <person name="King R."/>
        </authorList>
    </citation>
    <scope>NUCLEOTIDE SEQUENCE</scope>
</reference>
<comment type="cofactor">
    <cofactor evidence="5">
        <name>pyridoxal 5'-phosphate</name>
        <dbReference type="ChEBI" id="CHEBI:597326"/>
    </cofactor>
</comment>
<feature type="active site" evidence="5">
    <location>
        <position position="383"/>
    </location>
</feature>
<evidence type="ECO:0000313" key="7">
    <source>
        <dbReference type="EMBL" id="CAG9765072.1"/>
    </source>
</evidence>
<dbReference type="Pfam" id="PF03473">
    <property type="entry name" value="MOSC"/>
    <property type="match status" value="1"/>
</dbReference>
<dbReference type="InterPro" id="IPR028886">
    <property type="entry name" value="MoCo_sulfurase"/>
</dbReference>
<dbReference type="GO" id="GO:0008265">
    <property type="term" value="F:molybdenum cofactor sulfurtransferase activity"/>
    <property type="evidence" value="ECO:0007669"/>
    <property type="project" value="UniProtKB-UniRule"/>
</dbReference>
<dbReference type="GO" id="GO:0006777">
    <property type="term" value="P:Mo-molybdopterin cofactor biosynthetic process"/>
    <property type="evidence" value="ECO:0007669"/>
    <property type="project" value="UniProtKB-UniRule"/>
</dbReference>
<comment type="function">
    <text evidence="5">Sulfurates the molybdenum cofactor. Sulfation of molybdenum is essential for xanthine dehydrogenase (XDH) and aldehyde oxidase (ADO) enzymes in which molybdenum cofactor is liganded by 1 oxygen and 1 sulfur atom in active form.</text>
</comment>